<protein>
    <submittedName>
        <fullName evidence="1">Uncharacterized protein</fullName>
    </submittedName>
</protein>
<organism evidence="1 2">
    <name type="scientific">Natronobacterium texcoconense</name>
    <dbReference type="NCBI Taxonomy" id="1095778"/>
    <lineage>
        <taxon>Archaea</taxon>
        <taxon>Methanobacteriati</taxon>
        <taxon>Methanobacteriota</taxon>
        <taxon>Stenosarchaea group</taxon>
        <taxon>Halobacteria</taxon>
        <taxon>Halobacteriales</taxon>
        <taxon>Natrialbaceae</taxon>
        <taxon>Natronobacterium</taxon>
    </lineage>
</organism>
<dbReference type="AlphaFoldDB" id="A0A1H1I486"/>
<gene>
    <name evidence="1" type="ORF">SAMN04489842_3283</name>
</gene>
<dbReference type="EMBL" id="FNLC01000003">
    <property type="protein sequence ID" value="SDR32156.1"/>
    <property type="molecule type" value="Genomic_DNA"/>
</dbReference>
<accession>A0A1H1I486</accession>
<evidence type="ECO:0000313" key="1">
    <source>
        <dbReference type="EMBL" id="SDR32156.1"/>
    </source>
</evidence>
<proteinExistence type="predicted"/>
<name>A0A1H1I486_NATTX</name>
<reference evidence="2" key="1">
    <citation type="submission" date="2016-10" db="EMBL/GenBank/DDBJ databases">
        <authorList>
            <person name="Varghese N."/>
            <person name="Submissions S."/>
        </authorList>
    </citation>
    <scope>NUCLEOTIDE SEQUENCE [LARGE SCALE GENOMIC DNA]</scope>
    <source>
        <strain evidence="2">DSM 24767</strain>
    </source>
</reference>
<dbReference type="Proteomes" id="UP000198848">
    <property type="component" value="Unassembled WGS sequence"/>
</dbReference>
<keyword evidence="2" id="KW-1185">Reference proteome</keyword>
<evidence type="ECO:0000313" key="2">
    <source>
        <dbReference type="Proteomes" id="UP000198848"/>
    </source>
</evidence>
<dbReference type="STRING" id="1095778.SAMN04489842_3283"/>
<sequence>MTWCQFTVPCEISLVRCRYCFLAVTLLVRDRFVTMAERSSRANVVQTPQMTAIPTTVTIERINWSGAPIRK</sequence>